<organism evidence="2 3">
    <name type="scientific">Xenorhabdus kozodoii</name>
    <dbReference type="NCBI Taxonomy" id="351676"/>
    <lineage>
        <taxon>Bacteria</taxon>
        <taxon>Pseudomonadati</taxon>
        <taxon>Pseudomonadota</taxon>
        <taxon>Gammaproteobacteria</taxon>
        <taxon>Enterobacterales</taxon>
        <taxon>Morganellaceae</taxon>
        <taxon>Xenorhabdus</taxon>
    </lineage>
</organism>
<sequence>MKKYIVTLLLLTSFGVFAQSTNHSVLQKSMRMWQPLSISDSEGIVTLTMNEDRVTDKIYHAVINMGVCSPL</sequence>
<evidence type="ECO:0000313" key="2">
    <source>
        <dbReference type="EMBL" id="PHM73730.1"/>
    </source>
</evidence>
<evidence type="ECO:0000313" key="3">
    <source>
        <dbReference type="Proteomes" id="UP000221101"/>
    </source>
</evidence>
<reference evidence="2 3" key="1">
    <citation type="journal article" date="2017" name="Nat. Microbiol.">
        <title>Natural product diversity associated with the nematode symbionts Photorhabdus and Xenorhabdus.</title>
        <authorList>
            <person name="Tobias N.J."/>
            <person name="Wolff H."/>
            <person name="Djahanschiri B."/>
            <person name="Grundmann F."/>
            <person name="Kronenwerth M."/>
            <person name="Shi Y.M."/>
            <person name="Simonyi S."/>
            <person name="Grun P."/>
            <person name="Shapiro-Ilan D."/>
            <person name="Pidot S.J."/>
            <person name="Stinear T.P."/>
            <person name="Ebersberger I."/>
            <person name="Bode H.B."/>
        </authorList>
    </citation>
    <scope>NUCLEOTIDE SEQUENCE [LARGE SCALE GENOMIC DNA]</scope>
    <source>
        <strain evidence="2 3">DSM 17907</strain>
    </source>
</reference>
<protein>
    <submittedName>
        <fullName evidence="2">Uncharacterized protein</fullName>
    </submittedName>
</protein>
<feature type="chain" id="PRO_5012497228" evidence="1">
    <location>
        <begin position="19"/>
        <end position="71"/>
    </location>
</feature>
<feature type="signal peptide" evidence="1">
    <location>
        <begin position="1"/>
        <end position="18"/>
    </location>
</feature>
<dbReference type="RefSeq" id="WP_244183430.1">
    <property type="nucleotide sequence ID" value="NZ_CAWNOR010000130.1"/>
</dbReference>
<gene>
    <name evidence="2" type="ORF">Xkoz_01552</name>
</gene>
<keyword evidence="1" id="KW-0732">Signal</keyword>
<dbReference type="Proteomes" id="UP000221101">
    <property type="component" value="Unassembled WGS sequence"/>
</dbReference>
<accession>A0A2D0LDK2</accession>
<proteinExistence type="predicted"/>
<evidence type="ECO:0000256" key="1">
    <source>
        <dbReference type="SAM" id="SignalP"/>
    </source>
</evidence>
<keyword evidence="3" id="KW-1185">Reference proteome</keyword>
<comment type="caution">
    <text evidence="2">The sequence shown here is derived from an EMBL/GenBank/DDBJ whole genome shotgun (WGS) entry which is preliminary data.</text>
</comment>
<name>A0A2D0LDK2_9GAMM</name>
<dbReference type="EMBL" id="NJCX01000009">
    <property type="protein sequence ID" value="PHM73730.1"/>
    <property type="molecule type" value="Genomic_DNA"/>
</dbReference>
<dbReference type="AlphaFoldDB" id="A0A2D0LDK2"/>